<protein>
    <submittedName>
        <fullName evidence="2">Uncharacterized protein</fullName>
    </submittedName>
</protein>
<name>A0A6I2LA33_9BURK</name>
<reference evidence="2 3" key="1">
    <citation type="submission" date="2019-11" db="EMBL/GenBank/DDBJ databases">
        <title>Novel species isolated from a subtropical stream in China.</title>
        <authorList>
            <person name="Lu H."/>
        </authorList>
    </citation>
    <scope>NUCLEOTIDE SEQUENCE [LARGE SCALE GENOMIC DNA]</scope>
    <source>
        <strain evidence="2 3">FT80W</strain>
    </source>
</reference>
<accession>A0A6I2LA33</accession>
<comment type="caution">
    <text evidence="2">The sequence shown here is derived from an EMBL/GenBank/DDBJ whole genome shotgun (WGS) entry which is preliminary data.</text>
</comment>
<proteinExistence type="predicted"/>
<sequence>MLRLSMLIVLALAASIGHAEADLLADLTKGQPKDVAAIAARIATCAHFSGEESYDTARRREIAAAMKKYRCETLEKDEAVVRRRYKDNPAVLGILQKAHEW</sequence>
<dbReference type="Proteomes" id="UP000433309">
    <property type="component" value="Unassembled WGS sequence"/>
</dbReference>
<evidence type="ECO:0000313" key="3">
    <source>
        <dbReference type="Proteomes" id="UP000433309"/>
    </source>
</evidence>
<evidence type="ECO:0000256" key="1">
    <source>
        <dbReference type="SAM" id="SignalP"/>
    </source>
</evidence>
<feature type="chain" id="PRO_5026259640" evidence="1">
    <location>
        <begin position="22"/>
        <end position="101"/>
    </location>
</feature>
<evidence type="ECO:0000313" key="2">
    <source>
        <dbReference type="EMBL" id="MRW94582.1"/>
    </source>
</evidence>
<dbReference type="EMBL" id="WKJK01000031">
    <property type="protein sequence ID" value="MRW94582.1"/>
    <property type="molecule type" value="Genomic_DNA"/>
</dbReference>
<keyword evidence="3" id="KW-1185">Reference proteome</keyword>
<feature type="signal peptide" evidence="1">
    <location>
        <begin position="1"/>
        <end position="21"/>
    </location>
</feature>
<dbReference type="RefSeq" id="WP_154383455.1">
    <property type="nucleotide sequence ID" value="NZ_WKJK01000031.1"/>
</dbReference>
<gene>
    <name evidence="2" type="ORF">GJ699_31905</name>
</gene>
<keyword evidence="1" id="KW-0732">Signal</keyword>
<dbReference type="AlphaFoldDB" id="A0A6I2LA33"/>
<organism evidence="2 3">
    <name type="scientific">Duganella guangzhouensis</name>
    <dbReference type="NCBI Taxonomy" id="2666084"/>
    <lineage>
        <taxon>Bacteria</taxon>
        <taxon>Pseudomonadati</taxon>
        <taxon>Pseudomonadota</taxon>
        <taxon>Betaproteobacteria</taxon>
        <taxon>Burkholderiales</taxon>
        <taxon>Oxalobacteraceae</taxon>
        <taxon>Telluria group</taxon>
        <taxon>Duganella</taxon>
    </lineage>
</organism>